<dbReference type="Gene3D" id="2.120.10.80">
    <property type="entry name" value="Kelch-type beta propeller"/>
    <property type="match status" value="2"/>
</dbReference>
<dbReference type="Pfam" id="PF24681">
    <property type="entry name" value="Kelch_KLHDC2_KLHL20_DRC7"/>
    <property type="match status" value="1"/>
</dbReference>
<dbReference type="SUPFAM" id="SSF117281">
    <property type="entry name" value="Kelch motif"/>
    <property type="match status" value="2"/>
</dbReference>
<proteinExistence type="predicted"/>
<reference evidence="1 2" key="1">
    <citation type="submission" date="2020-01" db="EMBL/GenBank/DDBJ databases">
        <title>Spongiivirga citrea KCTC 32990T.</title>
        <authorList>
            <person name="Wang G."/>
        </authorList>
    </citation>
    <scope>NUCLEOTIDE SEQUENCE [LARGE SCALE GENOMIC DNA]</scope>
    <source>
        <strain evidence="1 2">KCTC 32990</strain>
    </source>
</reference>
<name>A0A6M0CGL8_9FLAO</name>
<protein>
    <recommendedName>
        <fullName evidence="3">Galactose oxidase</fullName>
    </recommendedName>
</protein>
<dbReference type="Proteomes" id="UP000474296">
    <property type="component" value="Unassembled WGS sequence"/>
</dbReference>
<dbReference type="PANTHER" id="PTHR23244">
    <property type="entry name" value="KELCH REPEAT DOMAIN"/>
    <property type="match status" value="1"/>
</dbReference>
<dbReference type="RefSeq" id="WP_164031139.1">
    <property type="nucleotide sequence ID" value="NZ_JAABOQ010000003.1"/>
</dbReference>
<keyword evidence="2" id="KW-1185">Reference proteome</keyword>
<organism evidence="1 2">
    <name type="scientific">Spongiivirga citrea</name>
    <dbReference type="NCBI Taxonomy" id="1481457"/>
    <lineage>
        <taxon>Bacteria</taxon>
        <taxon>Pseudomonadati</taxon>
        <taxon>Bacteroidota</taxon>
        <taxon>Flavobacteriia</taxon>
        <taxon>Flavobacteriales</taxon>
        <taxon>Flavobacteriaceae</taxon>
        <taxon>Spongiivirga</taxon>
    </lineage>
</organism>
<dbReference type="InterPro" id="IPR015915">
    <property type="entry name" value="Kelch-typ_b-propeller"/>
</dbReference>
<accession>A0A6M0CGL8</accession>
<gene>
    <name evidence="1" type="ORF">GWK10_07595</name>
</gene>
<dbReference type="PROSITE" id="PS51257">
    <property type="entry name" value="PROKAR_LIPOPROTEIN"/>
    <property type="match status" value="1"/>
</dbReference>
<comment type="caution">
    <text evidence="1">The sequence shown here is derived from an EMBL/GenBank/DDBJ whole genome shotgun (WGS) entry which is preliminary data.</text>
</comment>
<evidence type="ECO:0000313" key="1">
    <source>
        <dbReference type="EMBL" id="NER17068.1"/>
    </source>
</evidence>
<evidence type="ECO:0000313" key="2">
    <source>
        <dbReference type="Proteomes" id="UP000474296"/>
    </source>
</evidence>
<evidence type="ECO:0008006" key="3">
    <source>
        <dbReference type="Google" id="ProtNLM"/>
    </source>
</evidence>
<dbReference type="AlphaFoldDB" id="A0A6M0CGL8"/>
<dbReference type="CDD" id="cd15482">
    <property type="entry name" value="Sialidase_non-viral"/>
    <property type="match status" value="1"/>
</dbReference>
<sequence length="352" mass="38994">MKTKQLVLLSLIVIISACQKQEITEPEKLNASKLGLGATPLSLKGELINKETPFPKRAYHTSLNFDKSIWIIGGLAADVEGYENDVWRSENGKEWKLVNPDANFNGRMAHASTVHDKKMWVIGGKNGAAGQLSPNNEVWHSKDGKHWEFATKNAPFSARSAHTLTAFKGRMWLIGGEGKESSDIKKDIWVSGDGANWVLANSNPPFGKRKGHTTLVHDNKLWVIGGISYSGVSSGFSNDVWYSSDGINWNLATPDAGFKSRLGHTAVSYNKGMYVMAGHAGFANFLNDAWRSTDGINWKKVSITNEFKTRANHTSIVYDNRIWTISGFPVISYPIKNGVYTEGFHSDVWAFQ</sequence>
<dbReference type="EMBL" id="JAABOQ010000003">
    <property type="protein sequence ID" value="NER17068.1"/>
    <property type="molecule type" value="Genomic_DNA"/>
</dbReference>